<gene>
    <name evidence="5" type="primary">ubiX</name>
    <name evidence="7" type="ORF">HELGO_WM14390</name>
</gene>
<feature type="binding site" evidence="5">
    <location>
        <position position="184"/>
    </location>
    <ligand>
        <name>dimethylallyl phosphate</name>
        <dbReference type="ChEBI" id="CHEBI:88052"/>
    </ligand>
</feature>
<keyword evidence="4 5" id="KW-0808">Transferase</keyword>
<dbReference type="GO" id="GO:0106141">
    <property type="term" value="F:flavin prenyltransferase activity"/>
    <property type="evidence" value="ECO:0007669"/>
    <property type="project" value="UniProtKB-EC"/>
</dbReference>
<dbReference type="GO" id="GO:0016829">
    <property type="term" value="F:lyase activity"/>
    <property type="evidence" value="ECO:0007669"/>
    <property type="project" value="UniProtKB-KW"/>
</dbReference>
<feature type="binding site" evidence="5">
    <location>
        <position position="38"/>
    </location>
    <ligand>
        <name>FMN</name>
        <dbReference type="ChEBI" id="CHEBI:58210"/>
    </ligand>
</feature>
<dbReference type="HAMAP" id="MF_01984">
    <property type="entry name" value="ubiX_pad"/>
    <property type="match status" value="1"/>
</dbReference>
<evidence type="ECO:0000256" key="3">
    <source>
        <dbReference type="ARBA" id="ARBA00022643"/>
    </source>
</evidence>
<dbReference type="EMBL" id="CACVAY010000052">
    <property type="protein sequence ID" value="CAA6812018.1"/>
    <property type="molecule type" value="Genomic_DNA"/>
</dbReference>
<keyword evidence="2 5" id="KW-0285">Flavoprotein</keyword>
<keyword evidence="1 5" id="KW-0637">Prenyltransferase</keyword>
<evidence type="ECO:0000313" key="7">
    <source>
        <dbReference type="EMBL" id="CAA6812018.1"/>
    </source>
</evidence>
<feature type="binding site" evidence="5">
    <location>
        <position position="138"/>
    </location>
    <ligand>
        <name>FMN</name>
        <dbReference type="ChEBI" id="CHEBI:58210"/>
    </ligand>
</feature>
<evidence type="ECO:0000256" key="1">
    <source>
        <dbReference type="ARBA" id="ARBA00022602"/>
    </source>
</evidence>
<feature type="binding site" evidence="5">
    <location>
        <begin position="12"/>
        <end position="14"/>
    </location>
    <ligand>
        <name>FMN</name>
        <dbReference type="ChEBI" id="CHEBI:58210"/>
    </ligand>
</feature>
<name>A0A6S6SNP6_9GAMM</name>
<organism evidence="7">
    <name type="scientific">uncultured Thiotrichaceae bacterium</name>
    <dbReference type="NCBI Taxonomy" id="298394"/>
    <lineage>
        <taxon>Bacteria</taxon>
        <taxon>Pseudomonadati</taxon>
        <taxon>Pseudomonadota</taxon>
        <taxon>Gammaproteobacteria</taxon>
        <taxon>Thiotrichales</taxon>
        <taxon>Thiotrichaceae</taxon>
        <taxon>environmental samples</taxon>
    </lineage>
</organism>
<comment type="caution">
    <text evidence="5">Lacks conserved residue(s) required for the propagation of feature annotation.</text>
</comment>
<reference evidence="7" key="1">
    <citation type="submission" date="2020-01" db="EMBL/GenBank/DDBJ databases">
        <authorList>
            <person name="Meier V. D."/>
            <person name="Meier V D."/>
        </authorList>
    </citation>
    <scope>NUCLEOTIDE SEQUENCE</scope>
    <source>
        <strain evidence="7">HLG_WM_MAG_07</strain>
    </source>
</reference>
<feature type="binding site" evidence="5">
    <location>
        <begin position="103"/>
        <end position="106"/>
    </location>
    <ligand>
        <name>FMN</name>
        <dbReference type="ChEBI" id="CHEBI:58210"/>
    </ligand>
</feature>
<comment type="similarity">
    <text evidence="5">Belongs to the UbiX/PAD1 family.</text>
</comment>
<dbReference type="InterPro" id="IPR004507">
    <property type="entry name" value="UbiX-like"/>
</dbReference>
<dbReference type="EC" id="2.5.1.129" evidence="5"/>
<proteinExistence type="inferred from homology"/>
<keyword evidence="3 5" id="KW-0288">FMN</keyword>
<evidence type="ECO:0000259" key="6">
    <source>
        <dbReference type="Pfam" id="PF02441"/>
    </source>
</evidence>
<feature type="domain" description="Flavoprotein" evidence="6">
    <location>
        <begin position="5"/>
        <end position="189"/>
    </location>
</feature>
<sequence>MKPETVTLIMTGASGAQYGLLLLKELLAAGKMVYLLISRPAQIVIATETDLKLPSRAKDIQAFFNNYYSVEEGQLFVFEREQWMAPIASGSNVADATVVCPCTTGTLASVAMGASRNLIERSVDVAIKERKPVILVIRETPFSPIHLEHMLKLSQIGVTIMPANPAFYHQPKTLEDMVAFMVARILDHLQIPHTLMEPWGKDILKS</sequence>
<evidence type="ECO:0000256" key="4">
    <source>
        <dbReference type="ARBA" id="ARBA00022679"/>
    </source>
</evidence>
<feature type="binding site" evidence="5">
    <location>
        <position position="168"/>
    </location>
    <ligand>
        <name>dimethylallyl phosphate</name>
        <dbReference type="ChEBI" id="CHEBI:88052"/>
    </ligand>
</feature>
<keyword evidence="7" id="KW-0456">Lyase</keyword>
<dbReference type="Pfam" id="PF02441">
    <property type="entry name" value="Flavoprotein"/>
    <property type="match status" value="1"/>
</dbReference>
<dbReference type="Gene3D" id="3.40.50.1950">
    <property type="entry name" value="Flavin prenyltransferase-like"/>
    <property type="match status" value="1"/>
</dbReference>
<protein>
    <recommendedName>
        <fullName evidence="5">Flavin prenyltransferase UbiX</fullName>
        <ecNumber evidence="5">2.5.1.129</ecNumber>
    </recommendedName>
</protein>
<dbReference type="InterPro" id="IPR003382">
    <property type="entry name" value="Flavoprotein"/>
</dbReference>
<comment type="catalytic activity">
    <reaction evidence="5">
        <text>dimethylallyl phosphate + FMNH2 = prenylated FMNH2 + phosphate</text>
        <dbReference type="Rhea" id="RHEA:37743"/>
        <dbReference type="ChEBI" id="CHEBI:43474"/>
        <dbReference type="ChEBI" id="CHEBI:57618"/>
        <dbReference type="ChEBI" id="CHEBI:87467"/>
        <dbReference type="ChEBI" id="CHEBI:88052"/>
        <dbReference type="EC" id="2.5.1.129"/>
    </reaction>
</comment>
<dbReference type="InterPro" id="IPR036551">
    <property type="entry name" value="Flavin_trans-like"/>
</dbReference>
<evidence type="ECO:0000256" key="2">
    <source>
        <dbReference type="ARBA" id="ARBA00022630"/>
    </source>
</evidence>
<accession>A0A6S6SNP6</accession>
<dbReference type="SUPFAM" id="SSF52507">
    <property type="entry name" value="Homo-oligomeric flavin-containing Cys decarboxylases, HFCD"/>
    <property type="match status" value="1"/>
</dbReference>
<dbReference type="NCBIfam" id="TIGR00421">
    <property type="entry name" value="ubiX_pad"/>
    <property type="match status" value="1"/>
</dbReference>
<dbReference type="AlphaFoldDB" id="A0A6S6SNP6"/>
<evidence type="ECO:0000256" key="5">
    <source>
        <dbReference type="HAMAP-Rule" id="MF_01984"/>
    </source>
</evidence>
<comment type="function">
    <text evidence="5">Flavin prenyltransferase that catalyzes the synthesis of the prenylated FMN cofactor (prenyl-FMN) for 4-hydroxy-3-polyprenylbenzoic acid decarboxylase UbiD. The prenyltransferase is metal-independent and links a dimethylallyl moiety from dimethylallyl monophosphate (DMAP) to the flavin N5 and C6 atoms of FMN.</text>
</comment>